<organism evidence="2 3">
    <name type="scientific">Methylobacterium radiotolerans</name>
    <dbReference type="NCBI Taxonomy" id="31998"/>
    <lineage>
        <taxon>Bacteria</taxon>
        <taxon>Pseudomonadati</taxon>
        <taxon>Pseudomonadota</taxon>
        <taxon>Alphaproteobacteria</taxon>
        <taxon>Hyphomicrobiales</taxon>
        <taxon>Methylobacteriaceae</taxon>
        <taxon>Methylobacterium</taxon>
    </lineage>
</organism>
<feature type="region of interest" description="Disordered" evidence="1">
    <location>
        <begin position="168"/>
        <end position="198"/>
    </location>
</feature>
<protein>
    <submittedName>
        <fullName evidence="2">Uncharacterized protein</fullName>
    </submittedName>
</protein>
<name>A0ABV2NSN6_9HYPH</name>
<sequence length="267" mass="28598">MVGSVTSVGGAGNTAPTISGASKTTKVGQIEGAAPDGWHLPSASEAGGCLPVRFWSIETPKQTQPRWSLAPLLVSLNDPLTGCPPRLYPSDSPWLSADVASERLSDPFRTAEAPQALSHLSLPRAGRSRCVSCIVKDNPKMDHSGDAREMHRTVSIIQEEGAAAARVPRVQSLSQPQRGHRMGVPAVTEATRGPPRAPVRSLRRFPEFVLLTDLELADVRGSAEKPVGVPRAAVICARAVEPTCVSIFDRGLGLSLRRPGRWRMPDR</sequence>
<comment type="caution">
    <text evidence="2">The sequence shown here is derived from an EMBL/GenBank/DDBJ whole genome shotgun (WGS) entry which is preliminary data.</text>
</comment>
<evidence type="ECO:0000313" key="2">
    <source>
        <dbReference type="EMBL" id="MET3869544.1"/>
    </source>
</evidence>
<keyword evidence="3" id="KW-1185">Reference proteome</keyword>
<dbReference type="Proteomes" id="UP001549119">
    <property type="component" value="Unassembled WGS sequence"/>
</dbReference>
<accession>A0ABV2NSN6</accession>
<feature type="region of interest" description="Disordered" evidence="1">
    <location>
        <begin position="1"/>
        <end position="24"/>
    </location>
</feature>
<gene>
    <name evidence="2" type="ORF">ABIC20_006922</name>
</gene>
<feature type="compositionally biased region" description="Polar residues" evidence="1">
    <location>
        <begin position="14"/>
        <end position="24"/>
    </location>
</feature>
<dbReference type="EMBL" id="JBEPNW010000003">
    <property type="protein sequence ID" value="MET3869544.1"/>
    <property type="molecule type" value="Genomic_DNA"/>
</dbReference>
<proteinExistence type="predicted"/>
<evidence type="ECO:0000256" key="1">
    <source>
        <dbReference type="SAM" id="MobiDB-lite"/>
    </source>
</evidence>
<evidence type="ECO:0000313" key="3">
    <source>
        <dbReference type="Proteomes" id="UP001549119"/>
    </source>
</evidence>
<reference evidence="2 3" key="1">
    <citation type="submission" date="2024-06" db="EMBL/GenBank/DDBJ databases">
        <title>Genomics of switchgrass bacterial isolates.</title>
        <authorList>
            <person name="Shade A."/>
        </authorList>
    </citation>
    <scope>NUCLEOTIDE SEQUENCE [LARGE SCALE GENOMIC DNA]</scope>
    <source>
        <strain evidence="2 3">PvP084</strain>
    </source>
</reference>